<dbReference type="GO" id="GO:0008236">
    <property type="term" value="F:serine-type peptidase activity"/>
    <property type="evidence" value="ECO:0007669"/>
    <property type="project" value="InterPro"/>
</dbReference>
<comment type="caution">
    <text evidence="3">The sequence shown here is derived from an EMBL/GenBank/DDBJ whole genome shotgun (WGS) entry which is preliminary data.</text>
</comment>
<dbReference type="PANTHER" id="PTHR11261">
    <property type="entry name" value="INTERPHOTORECEPTOR RETINOID-BINDING PROTEIN"/>
    <property type="match status" value="1"/>
</dbReference>
<dbReference type="SMART" id="SM00245">
    <property type="entry name" value="TSPc"/>
    <property type="match status" value="1"/>
</dbReference>
<name>A0A5M6D7X3_9BACT</name>
<dbReference type="Proteomes" id="UP000323426">
    <property type="component" value="Unassembled WGS sequence"/>
</dbReference>
<evidence type="ECO:0000256" key="1">
    <source>
        <dbReference type="SAM" id="SignalP"/>
    </source>
</evidence>
<reference evidence="3 4" key="1">
    <citation type="submission" date="2019-09" db="EMBL/GenBank/DDBJ databases">
        <title>Genome sequence and assembly of Adhaeribacter sp.</title>
        <authorList>
            <person name="Chhetri G."/>
        </authorList>
    </citation>
    <scope>NUCLEOTIDE SEQUENCE [LARGE SCALE GENOMIC DNA]</scope>
    <source>
        <strain evidence="3 4">DK36</strain>
    </source>
</reference>
<dbReference type="InterPro" id="IPR005151">
    <property type="entry name" value="Tail-specific_protease"/>
</dbReference>
<dbReference type="Pfam" id="PF03572">
    <property type="entry name" value="Peptidase_S41"/>
    <property type="match status" value="1"/>
</dbReference>
<sequence>MRRKCAFLCFLFLFVIICIGKAQTNQPPVTATEQQAAIDTIAQLLNRNYVFPEMAKAMAGFLSTNLKQGVYASITDPALFSERLTSDLQSISKDKHIRVRLNPVFIKEVKARQLQGADGDKFAPTMLEQWKTDNYGFKEVKILEGNIGYIDLRNFFPPQFAGETAVAAMNFVGNSKALIIDLRKNSGGWPAMIQLVSSYLFGAEPVHLNNFYFRPTNANTQTWTLPHVTGKRRPDMDVYVLTSKSTFSAAEEFTYNLKNLKRATVIGETTGGGANPGGDEIVNDRFTVFVPSGRAINPITGTNWEGTGVRPDIEVAASEAFFTAQQKALEKLAQKEAGNAHSIYPWLLASLQVKQKPVKVEEKQLKEYAGTYGPKTITQEGDRLFFPVTRLRQAVLIPMGGDLFDVDENLFRVQFIREAGKVTGLRIKNYNGNIENYKKEKKPL</sequence>
<dbReference type="GO" id="GO:0006508">
    <property type="term" value="P:proteolysis"/>
    <property type="evidence" value="ECO:0007669"/>
    <property type="project" value="InterPro"/>
</dbReference>
<dbReference type="InterPro" id="IPR029045">
    <property type="entry name" value="ClpP/crotonase-like_dom_sf"/>
</dbReference>
<accession>A0A5M6D7X3</accession>
<dbReference type="AlphaFoldDB" id="A0A5M6D7X3"/>
<feature type="chain" id="PRO_5024329824" description="Tail specific protease domain-containing protein" evidence="1">
    <location>
        <begin position="25"/>
        <end position="444"/>
    </location>
</feature>
<keyword evidence="1" id="KW-0732">Signal</keyword>
<evidence type="ECO:0000313" key="4">
    <source>
        <dbReference type="Proteomes" id="UP000323426"/>
    </source>
</evidence>
<keyword evidence="4" id="KW-1185">Reference proteome</keyword>
<feature type="domain" description="Tail specific protease" evidence="2">
    <location>
        <begin position="109"/>
        <end position="316"/>
    </location>
</feature>
<protein>
    <recommendedName>
        <fullName evidence="2">Tail specific protease domain-containing protein</fullName>
    </recommendedName>
</protein>
<gene>
    <name evidence="3" type="ORF">F0145_16160</name>
</gene>
<dbReference type="EMBL" id="VWSF01000013">
    <property type="protein sequence ID" value="KAA5543453.1"/>
    <property type="molecule type" value="Genomic_DNA"/>
</dbReference>
<organism evidence="3 4">
    <name type="scientific">Adhaeribacter rhizoryzae</name>
    <dbReference type="NCBI Taxonomy" id="2607907"/>
    <lineage>
        <taxon>Bacteria</taxon>
        <taxon>Pseudomonadati</taxon>
        <taxon>Bacteroidota</taxon>
        <taxon>Cytophagia</taxon>
        <taxon>Cytophagales</taxon>
        <taxon>Hymenobacteraceae</taxon>
        <taxon>Adhaeribacter</taxon>
    </lineage>
</organism>
<dbReference type="Gene3D" id="3.90.226.10">
    <property type="entry name" value="2-enoyl-CoA Hydratase, Chain A, domain 1"/>
    <property type="match status" value="1"/>
</dbReference>
<dbReference type="SUPFAM" id="SSF52096">
    <property type="entry name" value="ClpP/crotonase"/>
    <property type="match status" value="1"/>
</dbReference>
<dbReference type="RefSeq" id="WP_150089789.1">
    <property type="nucleotide sequence ID" value="NZ_VWSF01000013.1"/>
</dbReference>
<proteinExistence type="predicted"/>
<feature type="signal peptide" evidence="1">
    <location>
        <begin position="1"/>
        <end position="24"/>
    </location>
</feature>
<dbReference type="Pfam" id="PF11918">
    <property type="entry name" value="Peptidase_S41_N"/>
    <property type="match status" value="1"/>
</dbReference>
<dbReference type="Gene3D" id="3.30.750.44">
    <property type="match status" value="1"/>
</dbReference>
<dbReference type="PANTHER" id="PTHR11261:SF3">
    <property type="entry name" value="RETINOL-BINDING PROTEIN 3"/>
    <property type="match status" value="1"/>
</dbReference>
<dbReference type="CDD" id="cd07563">
    <property type="entry name" value="Peptidase_S41_IRBP"/>
    <property type="match status" value="1"/>
</dbReference>
<evidence type="ECO:0000313" key="3">
    <source>
        <dbReference type="EMBL" id="KAA5543453.1"/>
    </source>
</evidence>
<evidence type="ECO:0000259" key="2">
    <source>
        <dbReference type="SMART" id="SM00245"/>
    </source>
</evidence>